<sequence length="262" mass="29565">MDQLQSPQGQGDSEKIHNEFLYPQIKVIVDDSLGFIVKGFSCSLPDDHPVYLQQKRLAVNITLKNLVKELKAYKLCCGVLWNKLNGKFFHNVIPICATNKYDNNPFPNKGYWRIKGCSLQSDDDGGDVCDGCDQFSSSVEIANCTKTQRLSTPVQVQATLSKTHPARIKLTLQGQRLRCTELERELSVMHNELQRNNAEINCELSNDLADIKTKAGSKGTLSMNLFWQQQQKLFGNNATGVRYHPMKIQFCLSLSCQIAFML</sequence>
<comment type="caution">
    <text evidence="1">The sequence shown here is derived from an EMBL/GenBank/DDBJ whole genome shotgun (WGS) entry which is preliminary data.</text>
</comment>
<proteinExistence type="predicted"/>
<keyword evidence="2" id="KW-1185">Reference proteome</keyword>
<organism evidence="1 2">
    <name type="scientific">Acropora cervicornis</name>
    <name type="common">Staghorn coral</name>
    <dbReference type="NCBI Taxonomy" id="6130"/>
    <lineage>
        <taxon>Eukaryota</taxon>
        <taxon>Metazoa</taxon>
        <taxon>Cnidaria</taxon>
        <taxon>Anthozoa</taxon>
        <taxon>Hexacorallia</taxon>
        <taxon>Scleractinia</taxon>
        <taxon>Astrocoeniina</taxon>
        <taxon>Acroporidae</taxon>
        <taxon>Acropora</taxon>
    </lineage>
</organism>
<dbReference type="Proteomes" id="UP001249851">
    <property type="component" value="Unassembled WGS sequence"/>
</dbReference>
<dbReference type="EMBL" id="JARQWQ010000109">
    <property type="protein sequence ID" value="KAK2550532.1"/>
    <property type="molecule type" value="Genomic_DNA"/>
</dbReference>
<reference evidence="1" key="2">
    <citation type="journal article" date="2023" name="Science">
        <title>Genomic signatures of disease resistance in endangered staghorn corals.</title>
        <authorList>
            <person name="Vollmer S.V."/>
            <person name="Selwyn J.D."/>
            <person name="Despard B.A."/>
            <person name="Roesel C.L."/>
        </authorList>
    </citation>
    <scope>NUCLEOTIDE SEQUENCE</scope>
    <source>
        <strain evidence="1">K2</strain>
    </source>
</reference>
<dbReference type="AlphaFoldDB" id="A0AAD9UUV7"/>
<evidence type="ECO:0000313" key="1">
    <source>
        <dbReference type="EMBL" id="KAK2550532.1"/>
    </source>
</evidence>
<protein>
    <submittedName>
        <fullName evidence="1">Uncharacterized protein</fullName>
    </submittedName>
</protein>
<gene>
    <name evidence="1" type="ORF">P5673_028731</name>
</gene>
<evidence type="ECO:0000313" key="2">
    <source>
        <dbReference type="Proteomes" id="UP001249851"/>
    </source>
</evidence>
<accession>A0AAD9UUV7</accession>
<name>A0AAD9UUV7_ACRCE</name>
<reference evidence="1" key="1">
    <citation type="journal article" date="2023" name="G3 (Bethesda)">
        <title>Whole genome assembly and annotation of the endangered Caribbean coral Acropora cervicornis.</title>
        <authorList>
            <person name="Selwyn J.D."/>
            <person name="Vollmer S.V."/>
        </authorList>
    </citation>
    <scope>NUCLEOTIDE SEQUENCE</scope>
    <source>
        <strain evidence="1">K2</strain>
    </source>
</reference>